<protein>
    <submittedName>
        <fullName evidence="1">Uncharacterized protein</fullName>
    </submittedName>
</protein>
<dbReference type="Proteomes" id="UP000237319">
    <property type="component" value="Unassembled WGS sequence"/>
</dbReference>
<sequence length="33" mass="3795">MSLKLIKVENISKKYKENVILDDISFKINAGEI</sequence>
<name>A0A2S5D0M2_LYSSH</name>
<accession>A0A2S5D0M2</accession>
<dbReference type="InterPro" id="IPR027417">
    <property type="entry name" value="P-loop_NTPase"/>
</dbReference>
<reference evidence="1 2" key="1">
    <citation type="submission" date="2017-11" db="EMBL/GenBank/DDBJ databases">
        <title>Genome sequence of Lysinibacillus sphaericus, a lignin-degrading bacteria isolated from municipal solid waste soil.</title>
        <authorList>
            <person name="Persinoti G.F."/>
            <person name="Paixao D.A."/>
            <person name="Bugg T.D."/>
            <person name="Squina F.M."/>
        </authorList>
    </citation>
    <scope>NUCLEOTIDE SEQUENCE [LARGE SCALE GENOMIC DNA]</scope>
    <source>
        <strain evidence="1 2">A1</strain>
    </source>
</reference>
<dbReference type="AlphaFoldDB" id="A0A2S5D0M2"/>
<gene>
    <name evidence="1" type="ORF">LYSIN_01389</name>
</gene>
<dbReference type="SUPFAM" id="SSF52540">
    <property type="entry name" value="P-loop containing nucleoside triphosphate hydrolases"/>
    <property type="match status" value="1"/>
</dbReference>
<evidence type="ECO:0000313" key="1">
    <source>
        <dbReference type="EMBL" id="POZ56606.1"/>
    </source>
</evidence>
<comment type="caution">
    <text evidence="1">The sequence shown here is derived from an EMBL/GenBank/DDBJ whole genome shotgun (WGS) entry which is preliminary data.</text>
</comment>
<proteinExistence type="predicted"/>
<organism evidence="1 2">
    <name type="scientific">Lysinibacillus sphaericus</name>
    <name type="common">Bacillus sphaericus</name>
    <dbReference type="NCBI Taxonomy" id="1421"/>
    <lineage>
        <taxon>Bacteria</taxon>
        <taxon>Bacillati</taxon>
        <taxon>Bacillota</taxon>
        <taxon>Bacilli</taxon>
        <taxon>Bacillales</taxon>
        <taxon>Bacillaceae</taxon>
        <taxon>Lysinibacillus</taxon>
    </lineage>
</organism>
<evidence type="ECO:0000313" key="2">
    <source>
        <dbReference type="Proteomes" id="UP000237319"/>
    </source>
</evidence>
<dbReference type="EMBL" id="PGLV01000001">
    <property type="protein sequence ID" value="POZ56606.1"/>
    <property type="molecule type" value="Genomic_DNA"/>
</dbReference>
<dbReference type="Gene3D" id="3.40.50.300">
    <property type="entry name" value="P-loop containing nucleotide triphosphate hydrolases"/>
    <property type="match status" value="1"/>
</dbReference>
<keyword evidence="2" id="KW-1185">Reference proteome</keyword>